<accession>A0AA96KEG1</accession>
<protein>
    <submittedName>
        <fullName evidence="1">Matrix protein</fullName>
    </submittedName>
</protein>
<sequence>MAGTCTVMSIRSRITVKGPTRLIISPETITEIIKTLHTIKVNPTDASGNEITGEWSKMLAEVAQLSKPQISGPFLSKDLEKGNIYSLNMIIGGVLDAKDNCSGRIMTLRTGSLYDTPHYTINGASEPVIKLEGHSITIQASIATVKRQISLCEKHINQYTILPKVPINPPPARPSTQDNH</sequence>
<dbReference type="EMBL" id="OR372158">
    <property type="protein sequence ID" value="WNN28909.1"/>
    <property type="molecule type" value="Viral_cRNA"/>
</dbReference>
<gene>
    <name evidence="1" type="primary">M</name>
</gene>
<organism evidence="1">
    <name type="scientific">Vinca chlorotic spot virus</name>
    <dbReference type="NCBI Taxonomy" id="3076770"/>
    <lineage>
        <taxon>Viruses</taxon>
        <taxon>Riboviria</taxon>
        <taxon>Orthornavirae</taxon>
        <taxon>Negarnaviricota</taxon>
        <taxon>Haploviricotina</taxon>
        <taxon>Monjiviricetes</taxon>
        <taxon>Mononegavirales</taxon>
        <taxon>Rhabdoviridae</taxon>
    </lineage>
</organism>
<name>A0AA96KEG1_9RHAB</name>
<reference evidence="1" key="1">
    <citation type="submission" date="2023-07" db="EMBL/GenBank/DDBJ databases">
        <title>A mixed infection between a kitavirid and a rhabdovirid in Vinca major plants is associated with the infestation by Brevipalpus chilensis mites.</title>
        <authorList>
            <person name="Ramos-Gonzalez P.L.L."/>
            <person name="Santos G."/>
            <person name="Tassi A.D."/>
            <person name="Chabi-Jesus C."/>
            <person name="Rossetto L."/>
            <person name="Harakava R."/>
            <person name="Trincado R."/>
            <person name="Freitas-Astua J."/>
            <person name="Kitajima E.W."/>
        </authorList>
    </citation>
    <scope>NUCLEOTIDE SEQUENCE</scope>
    <source>
        <strain evidence="1">LPa01</strain>
    </source>
</reference>
<evidence type="ECO:0000313" key="1">
    <source>
        <dbReference type="EMBL" id="WNN28909.1"/>
    </source>
</evidence>
<proteinExistence type="predicted"/>